<keyword evidence="3" id="KW-1185">Reference proteome</keyword>
<reference evidence="1" key="1">
    <citation type="submission" date="2023-06" db="EMBL/GenBank/DDBJ databases">
        <authorList>
            <person name="Kurt Z."/>
        </authorList>
    </citation>
    <scope>NUCLEOTIDE SEQUENCE</scope>
</reference>
<sequence length="151" mass="17741">MIRKGNLKLLTVTSKTLCHVRILACKSLVERKPGILQNSSQELQVNIFKMFTCWEQHVKKAISMIKPSVIIHGFEKTQLIRSNTTQEPLRLYVLSDAERIMGFAQTTINKRQWQEQQQQEVNRTLFPMDYSDSEDEQMLQQDIDYQYFGVE</sequence>
<accession>A0AA86QQH7</accession>
<dbReference type="AlphaFoldDB" id="A0AA86QQH7"/>
<dbReference type="EMBL" id="CATOUU010000952">
    <property type="protein sequence ID" value="CAI9962348.1"/>
    <property type="molecule type" value="Genomic_DNA"/>
</dbReference>
<organism evidence="1">
    <name type="scientific">Hexamita inflata</name>
    <dbReference type="NCBI Taxonomy" id="28002"/>
    <lineage>
        <taxon>Eukaryota</taxon>
        <taxon>Metamonada</taxon>
        <taxon>Diplomonadida</taxon>
        <taxon>Hexamitidae</taxon>
        <taxon>Hexamitinae</taxon>
        <taxon>Hexamita</taxon>
    </lineage>
</organism>
<dbReference type="EMBL" id="CAXDID020000007">
    <property type="protein sequence ID" value="CAL5976960.1"/>
    <property type="molecule type" value="Genomic_DNA"/>
</dbReference>
<comment type="caution">
    <text evidence="1">The sequence shown here is derived from an EMBL/GenBank/DDBJ whole genome shotgun (WGS) entry which is preliminary data.</text>
</comment>
<reference evidence="2 3" key="2">
    <citation type="submission" date="2024-07" db="EMBL/GenBank/DDBJ databases">
        <authorList>
            <person name="Akdeniz Z."/>
        </authorList>
    </citation>
    <scope>NUCLEOTIDE SEQUENCE [LARGE SCALE GENOMIC DNA]</scope>
</reference>
<name>A0AA86QQH7_9EUKA</name>
<evidence type="ECO:0000313" key="2">
    <source>
        <dbReference type="EMBL" id="CAL5976960.1"/>
    </source>
</evidence>
<evidence type="ECO:0000313" key="3">
    <source>
        <dbReference type="Proteomes" id="UP001642409"/>
    </source>
</evidence>
<dbReference type="Proteomes" id="UP001642409">
    <property type="component" value="Unassembled WGS sequence"/>
</dbReference>
<proteinExistence type="predicted"/>
<evidence type="ECO:0000313" key="1">
    <source>
        <dbReference type="EMBL" id="CAI9962348.1"/>
    </source>
</evidence>
<gene>
    <name evidence="2" type="ORF">HINF_LOCUS4077</name>
    <name evidence="1" type="ORF">HINF_LOCUS49993</name>
</gene>
<protein>
    <submittedName>
        <fullName evidence="2">Hypothetical_protein</fullName>
    </submittedName>
</protein>